<reference evidence="2 3" key="1">
    <citation type="submission" date="2018-03" db="EMBL/GenBank/DDBJ databases">
        <authorList>
            <person name="Guldener U."/>
        </authorList>
    </citation>
    <scope>NUCLEOTIDE SEQUENCE [LARGE SCALE GENOMIC DNA]</scope>
    <source>
        <strain evidence="2 3">DAOM196992</strain>
    </source>
</reference>
<dbReference type="AlphaFoldDB" id="A0A5C3EU66"/>
<feature type="region of interest" description="Disordered" evidence="1">
    <location>
        <begin position="441"/>
        <end position="495"/>
    </location>
</feature>
<evidence type="ECO:0000313" key="3">
    <source>
        <dbReference type="Proteomes" id="UP000323386"/>
    </source>
</evidence>
<dbReference type="OrthoDB" id="4218123at2759"/>
<gene>
    <name evidence="2" type="ORF">PSFLO_01354</name>
</gene>
<proteinExistence type="predicted"/>
<name>A0A5C3EU66_9BASI</name>
<keyword evidence="3" id="KW-1185">Reference proteome</keyword>
<protein>
    <submittedName>
        <fullName evidence="2">Uncharacterized protein</fullName>
    </submittedName>
</protein>
<evidence type="ECO:0000313" key="2">
    <source>
        <dbReference type="EMBL" id="SPO35883.1"/>
    </source>
</evidence>
<dbReference type="Proteomes" id="UP000323386">
    <property type="component" value="Unassembled WGS sequence"/>
</dbReference>
<dbReference type="PANTHER" id="PTHR39470:SF1">
    <property type="entry name" value="CHORISMATE SYNTHASE PROTEIN"/>
    <property type="match status" value="1"/>
</dbReference>
<dbReference type="PANTHER" id="PTHR39470">
    <property type="entry name" value="CHROMOSOME 10, WHOLE GENOME SHOTGUN SEQUENCE"/>
    <property type="match status" value="1"/>
</dbReference>
<accession>A0A5C3EU66</accession>
<evidence type="ECO:0000256" key="1">
    <source>
        <dbReference type="SAM" id="MobiDB-lite"/>
    </source>
</evidence>
<organism evidence="2 3">
    <name type="scientific">Pseudozyma flocculosa</name>
    <dbReference type="NCBI Taxonomy" id="84751"/>
    <lineage>
        <taxon>Eukaryota</taxon>
        <taxon>Fungi</taxon>
        <taxon>Dikarya</taxon>
        <taxon>Basidiomycota</taxon>
        <taxon>Ustilaginomycotina</taxon>
        <taxon>Ustilaginomycetes</taxon>
        <taxon>Ustilaginales</taxon>
        <taxon>Ustilaginaceae</taxon>
        <taxon>Pseudozyma</taxon>
    </lineage>
</organism>
<sequence>MASELWTLAVVLLSPIVLRRGFAYVNRPANQQAKDASNVDQANDMSAMRRPSAWSSPFQLLLTLLTAAVVLTSVRNLVPVRYGFELLVSEHLIETLQRAFLALYASPTTVANTATAVEPLRIELRGGYASDIFLALRSPITIPTATLRSLLASTPSLLGLGFQGTEADLQSLVARLSSYDGRKLYLLVGATPLTQCVFCHSSTDYFYFALPGLVAQYAWRLLAIGFITSSPSDPLGLLVNRIGRLLSLRSSSATSLPAHQQRPQELDRKRWRGYATATLLGMLAIEALVLSELGEVRAGQGRWNHWHANLHLARQLLFIVLFAGVYFFPLHPKPSAFERTAATMRATHARLEKTLHNIEVARITREVVWRDPGMVRKVADWHAQQESEDTRPDCDAMVAFARKVGIDVKSMADACGEIANTAFQEAEGFNRELDQRDLAEQLERSDKQSQSIPPPASSSAEARQADAEPGPAIRATETSGDPPVNSPKADAEAAT</sequence>
<dbReference type="EMBL" id="OOIP01000003">
    <property type="protein sequence ID" value="SPO35883.1"/>
    <property type="molecule type" value="Genomic_DNA"/>
</dbReference>